<dbReference type="Gene3D" id="3.40.50.720">
    <property type="entry name" value="NAD(P)-binding Rossmann-like Domain"/>
    <property type="match status" value="1"/>
</dbReference>
<dbReference type="GO" id="GO:0016491">
    <property type="term" value="F:oxidoreductase activity"/>
    <property type="evidence" value="ECO:0007669"/>
    <property type="project" value="UniProtKB-KW"/>
</dbReference>
<sequence>MDLSLYLDDDLAKIPGLKDKSIIVTGASSGIGRAASFILAKAGARLILADRDETGGRETLDIVRDTGGTADFVAADMASEASVQNMVAAAVSAYGRLDGAFNNAAVVQTGEFHETSDEEFQRVLDINLSGVFYCMKHQIIEMLKTGGGSIVNTSSLTGICAFGKNAAYAASKFGVVGLTLTGAHDYGDRGIRVNAVCPGRSRPSAMSKEGGNSSPEQNARRLRQIPLGRAGIPRELAQAAAWLLSDGASYVTGVIMPVDGGIMTGPYYKVEDAAALE</sequence>
<evidence type="ECO:0000256" key="3">
    <source>
        <dbReference type="ARBA" id="ARBA00051383"/>
    </source>
</evidence>
<dbReference type="Proteomes" id="UP000279959">
    <property type="component" value="Chromosome"/>
</dbReference>
<feature type="region of interest" description="Disordered" evidence="4">
    <location>
        <begin position="198"/>
        <end position="218"/>
    </location>
</feature>
<dbReference type="KEGG" id="sami:SAMIE_1018900"/>
<dbReference type="SMART" id="SM00822">
    <property type="entry name" value="PKS_KR"/>
    <property type="match status" value="1"/>
</dbReference>
<accession>A0A494WDD7</accession>
<dbReference type="InterPro" id="IPR057326">
    <property type="entry name" value="KR_dom"/>
</dbReference>
<feature type="domain" description="Ketoreductase" evidence="5">
    <location>
        <begin position="20"/>
        <end position="189"/>
    </location>
</feature>
<keyword evidence="2" id="KW-0560">Oxidoreductase</keyword>
<dbReference type="SUPFAM" id="SSF51735">
    <property type="entry name" value="NAD(P)-binding Rossmann-fold domains"/>
    <property type="match status" value="1"/>
</dbReference>
<name>A0A494WDD7_9SPHN</name>
<dbReference type="PRINTS" id="PR00081">
    <property type="entry name" value="GDHRDH"/>
</dbReference>
<gene>
    <name evidence="6" type="ORF">SAMIE_1018900</name>
</gene>
<keyword evidence="7" id="KW-1185">Reference proteome</keyword>
<dbReference type="PROSITE" id="PS00061">
    <property type="entry name" value="ADH_SHORT"/>
    <property type="match status" value="1"/>
</dbReference>
<comment type="catalytic activity">
    <reaction evidence="3">
        <text>2,5-dichlorocyclohexa-2,5-dien-1,4-diol + NAD(+) = 2,5-dichlorohydroquinone + NADH + H(+)</text>
        <dbReference type="Rhea" id="RHEA:15741"/>
        <dbReference type="ChEBI" id="CHEBI:15378"/>
        <dbReference type="ChEBI" id="CHEBI:27545"/>
        <dbReference type="ChEBI" id="CHEBI:28975"/>
        <dbReference type="ChEBI" id="CHEBI:57540"/>
        <dbReference type="ChEBI" id="CHEBI:57945"/>
    </reaction>
</comment>
<dbReference type="RefSeq" id="WP_066701181.1">
    <property type="nucleotide sequence ID" value="NZ_AP018664.1"/>
</dbReference>
<protein>
    <submittedName>
        <fullName evidence="6">3-oxoacyl-ACP reductase</fullName>
    </submittedName>
</protein>
<dbReference type="NCBIfam" id="NF005559">
    <property type="entry name" value="PRK07231.1"/>
    <property type="match status" value="1"/>
</dbReference>
<dbReference type="CDD" id="cd05233">
    <property type="entry name" value="SDR_c"/>
    <property type="match status" value="1"/>
</dbReference>
<dbReference type="Pfam" id="PF13561">
    <property type="entry name" value="adh_short_C2"/>
    <property type="match status" value="1"/>
</dbReference>
<dbReference type="PRINTS" id="PR00080">
    <property type="entry name" value="SDRFAMILY"/>
</dbReference>
<evidence type="ECO:0000313" key="7">
    <source>
        <dbReference type="Proteomes" id="UP000279959"/>
    </source>
</evidence>
<evidence type="ECO:0000259" key="5">
    <source>
        <dbReference type="SMART" id="SM00822"/>
    </source>
</evidence>
<proteinExistence type="inferred from homology"/>
<dbReference type="PANTHER" id="PTHR24321">
    <property type="entry name" value="DEHYDROGENASES, SHORT CHAIN"/>
    <property type="match status" value="1"/>
</dbReference>
<dbReference type="InterPro" id="IPR036291">
    <property type="entry name" value="NAD(P)-bd_dom_sf"/>
</dbReference>
<organism evidence="6 7">
    <name type="scientific">Sphingobium amiense</name>
    <dbReference type="NCBI Taxonomy" id="135719"/>
    <lineage>
        <taxon>Bacteria</taxon>
        <taxon>Pseudomonadati</taxon>
        <taxon>Pseudomonadota</taxon>
        <taxon>Alphaproteobacteria</taxon>
        <taxon>Sphingomonadales</taxon>
        <taxon>Sphingomonadaceae</taxon>
        <taxon>Sphingobium</taxon>
    </lineage>
</organism>
<dbReference type="EMBL" id="AP018664">
    <property type="protein sequence ID" value="BBD98389.1"/>
    <property type="molecule type" value="Genomic_DNA"/>
</dbReference>
<dbReference type="FunFam" id="3.40.50.720:FF:000084">
    <property type="entry name" value="Short-chain dehydrogenase reductase"/>
    <property type="match status" value="1"/>
</dbReference>
<comment type="similarity">
    <text evidence="1">Belongs to the short-chain dehydrogenases/reductases (SDR) family.</text>
</comment>
<dbReference type="InterPro" id="IPR020904">
    <property type="entry name" value="Sc_DH/Rdtase_CS"/>
</dbReference>
<reference evidence="6 7" key="1">
    <citation type="submission" date="2018-05" db="EMBL/GenBank/DDBJ databases">
        <title>Complete Genome Sequence of the Nonylphenol-Degrading Bacterium Sphingobium amiense DSM 16289T.</title>
        <authorList>
            <person name="Ootsuka M."/>
            <person name="Nishizawa T."/>
            <person name="Ohta H."/>
        </authorList>
    </citation>
    <scope>NUCLEOTIDE SEQUENCE [LARGE SCALE GENOMIC DNA]</scope>
    <source>
        <strain evidence="6 7">DSM 16289</strain>
    </source>
</reference>
<dbReference type="AlphaFoldDB" id="A0A494WDD7"/>
<dbReference type="InterPro" id="IPR002347">
    <property type="entry name" value="SDR_fam"/>
</dbReference>
<evidence type="ECO:0000313" key="6">
    <source>
        <dbReference type="EMBL" id="BBD98389.1"/>
    </source>
</evidence>
<evidence type="ECO:0000256" key="1">
    <source>
        <dbReference type="ARBA" id="ARBA00006484"/>
    </source>
</evidence>
<evidence type="ECO:0000256" key="2">
    <source>
        <dbReference type="ARBA" id="ARBA00023002"/>
    </source>
</evidence>
<dbReference type="PANTHER" id="PTHR24321:SF15">
    <property type="entry name" value="OXIDOREDUCTASE UCPA"/>
    <property type="match status" value="1"/>
</dbReference>
<evidence type="ECO:0000256" key="4">
    <source>
        <dbReference type="SAM" id="MobiDB-lite"/>
    </source>
</evidence>